<protein>
    <submittedName>
        <fullName evidence="1">Uncharacterized protein</fullName>
    </submittedName>
</protein>
<proteinExistence type="predicted"/>
<dbReference type="AlphaFoldDB" id="A0AAD7H373"/>
<dbReference type="Proteomes" id="UP001221757">
    <property type="component" value="Unassembled WGS sequence"/>
</dbReference>
<dbReference type="EMBL" id="JARKIE010000001">
    <property type="protein sequence ID" value="KAJ7710782.1"/>
    <property type="molecule type" value="Genomic_DNA"/>
</dbReference>
<name>A0AAD7H373_MYCRO</name>
<reference evidence="1" key="1">
    <citation type="submission" date="2023-03" db="EMBL/GenBank/DDBJ databases">
        <title>Massive genome expansion in bonnet fungi (Mycena s.s.) driven by repeated elements and novel gene families across ecological guilds.</title>
        <authorList>
            <consortium name="Lawrence Berkeley National Laboratory"/>
            <person name="Harder C.B."/>
            <person name="Miyauchi S."/>
            <person name="Viragh M."/>
            <person name="Kuo A."/>
            <person name="Thoen E."/>
            <person name="Andreopoulos B."/>
            <person name="Lu D."/>
            <person name="Skrede I."/>
            <person name="Drula E."/>
            <person name="Henrissat B."/>
            <person name="Morin E."/>
            <person name="Kohler A."/>
            <person name="Barry K."/>
            <person name="LaButti K."/>
            <person name="Morin E."/>
            <person name="Salamov A."/>
            <person name="Lipzen A."/>
            <person name="Mereny Z."/>
            <person name="Hegedus B."/>
            <person name="Baldrian P."/>
            <person name="Stursova M."/>
            <person name="Weitz H."/>
            <person name="Taylor A."/>
            <person name="Grigoriev I.V."/>
            <person name="Nagy L.G."/>
            <person name="Martin F."/>
            <person name="Kauserud H."/>
        </authorList>
    </citation>
    <scope>NUCLEOTIDE SEQUENCE</scope>
    <source>
        <strain evidence="1">CBHHK067</strain>
    </source>
</reference>
<sequence length="159" mass="18065">MHVRSGKGRLPLVSSVLPYPKFIPHSLWWGNRERGLGRAHPLFWSLGERACNYDLLERWEISLVDPGGELSCVPGMRTDPLGSLGFLGRIQIRCGDLAGVALQLCPPNEPKFGYFESWESHYVLAISGRMVMQQGRHLLVQIVRVQPDWGHVNFWEDTD</sequence>
<organism evidence="1 2">
    <name type="scientific">Mycena rosella</name>
    <name type="common">Pink bonnet</name>
    <name type="synonym">Agaricus rosellus</name>
    <dbReference type="NCBI Taxonomy" id="1033263"/>
    <lineage>
        <taxon>Eukaryota</taxon>
        <taxon>Fungi</taxon>
        <taxon>Dikarya</taxon>
        <taxon>Basidiomycota</taxon>
        <taxon>Agaricomycotina</taxon>
        <taxon>Agaricomycetes</taxon>
        <taxon>Agaricomycetidae</taxon>
        <taxon>Agaricales</taxon>
        <taxon>Marasmiineae</taxon>
        <taxon>Mycenaceae</taxon>
        <taxon>Mycena</taxon>
    </lineage>
</organism>
<gene>
    <name evidence="1" type="ORF">B0H17DRAFT_1123891</name>
</gene>
<keyword evidence="2" id="KW-1185">Reference proteome</keyword>
<accession>A0AAD7H373</accession>
<evidence type="ECO:0000313" key="1">
    <source>
        <dbReference type="EMBL" id="KAJ7710782.1"/>
    </source>
</evidence>
<comment type="caution">
    <text evidence="1">The sequence shown here is derived from an EMBL/GenBank/DDBJ whole genome shotgun (WGS) entry which is preliminary data.</text>
</comment>
<evidence type="ECO:0000313" key="2">
    <source>
        <dbReference type="Proteomes" id="UP001221757"/>
    </source>
</evidence>